<dbReference type="SMART" id="SM00320">
    <property type="entry name" value="WD40"/>
    <property type="match status" value="5"/>
</dbReference>
<dbReference type="KEGG" id="tet:TTHERM_00219420"/>
<evidence type="ECO:0000256" key="10">
    <source>
        <dbReference type="SAM" id="Coils"/>
    </source>
</evidence>
<feature type="domain" description="CAF1B/HIR1 beta-propeller" evidence="11">
    <location>
        <begin position="1"/>
        <end position="220"/>
    </location>
</feature>
<dbReference type="InterPro" id="IPR055410">
    <property type="entry name" value="Beta-prop_CAF1B_HIR1"/>
</dbReference>
<evidence type="ECO:0000256" key="1">
    <source>
        <dbReference type="ARBA" id="ARBA00004123"/>
    </source>
</evidence>
<keyword evidence="4" id="KW-0677">Repeat</keyword>
<comment type="subcellular location">
    <subcellularLocation>
        <location evidence="1">Nucleus</location>
    </subcellularLocation>
</comment>
<feature type="repeat" description="WD" evidence="9">
    <location>
        <begin position="79"/>
        <end position="120"/>
    </location>
</feature>
<dbReference type="Gene3D" id="2.130.10.10">
    <property type="entry name" value="YVTN repeat-like/Quinoprotein amine dehydrogenase"/>
    <property type="match status" value="1"/>
</dbReference>
<reference evidence="13" key="1">
    <citation type="journal article" date="2006" name="PLoS Biol.">
        <title>Macronuclear genome sequence of the ciliate Tetrahymena thermophila, a model eukaryote.</title>
        <authorList>
            <person name="Eisen J.A."/>
            <person name="Coyne R.S."/>
            <person name="Wu M."/>
            <person name="Wu D."/>
            <person name="Thiagarajan M."/>
            <person name="Wortman J.R."/>
            <person name="Badger J.H."/>
            <person name="Ren Q."/>
            <person name="Amedeo P."/>
            <person name="Jones K.M."/>
            <person name="Tallon L.J."/>
            <person name="Delcher A.L."/>
            <person name="Salzberg S.L."/>
            <person name="Silva J.C."/>
            <person name="Haas B.J."/>
            <person name="Majoros W.H."/>
            <person name="Farzad M."/>
            <person name="Carlton J.M."/>
            <person name="Smith R.K. Jr."/>
            <person name="Garg J."/>
            <person name="Pearlman R.E."/>
            <person name="Karrer K.M."/>
            <person name="Sun L."/>
            <person name="Manning G."/>
            <person name="Elde N.C."/>
            <person name="Turkewitz A.P."/>
            <person name="Asai D.J."/>
            <person name="Wilkes D.E."/>
            <person name="Wang Y."/>
            <person name="Cai H."/>
            <person name="Collins K."/>
            <person name="Stewart B.A."/>
            <person name="Lee S.R."/>
            <person name="Wilamowska K."/>
            <person name="Weinberg Z."/>
            <person name="Ruzzo W.L."/>
            <person name="Wloga D."/>
            <person name="Gaertig J."/>
            <person name="Frankel J."/>
            <person name="Tsao C.-C."/>
            <person name="Gorovsky M.A."/>
            <person name="Keeling P.J."/>
            <person name="Waller R.F."/>
            <person name="Patron N.J."/>
            <person name="Cherry J.M."/>
            <person name="Stover N.A."/>
            <person name="Krieger C.J."/>
            <person name="del Toro C."/>
            <person name="Ryder H.F."/>
            <person name="Williamson S.C."/>
            <person name="Barbeau R.A."/>
            <person name="Hamilton E.P."/>
            <person name="Orias E."/>
        </authorList>
    </citation>
    <scope>NUCLEOTIDE SEQUENCE [LARGE SCALE GENOMIC DNA]</scope>
    <source>
        <strain evidence="13">SB210</strain>
    </source>
</reference>
<dbReference type="PANTHER" id="PTHR15271:SF4">
    <property type="entry name" value="CHROMATIN ASSEMBLY FACTOR 1 SUBUNIT B"/>
    <property type="match status" value="1"/>
</dbReference>
<dbReference type="GO" id="GO:0005634">
    <property type="term" value="C:nucleus"/>
    <property type="evidence" value="ECO:0007669"/>
    <property type="project" value="UniProtKB-SubCell"/>
</dbReference>
<evidence type="ECO:0000256" key="9">
    <source>
        <dbReference type="PROSITE-ProRule" id="PRU00221"/>
    </source>
</evidence>
<dbReference type="PROSITE" id="PS00678">
    <property type="entry name" value="WD_REPEATS_1"/>
    <property type="match status" value="1"/>
</dbReference>
<dbReference type="InterPro" id="IPR045145">
    <property type="entry name" value="PTHR15271"/>
</dbReference>
<dbReference type="HOGENOM" id="CLU_010127_4_0_1"/>
<dbReference type="GO" id="GO:0006334">
    <property type="term" value="P:nucleosome assembly"/>
    <property type="evidence" value="ECO:0007669"/>
    <property type="project" value="TreeGrafter"/>
</dbReference>
<evidence type="ECO:0000259" key="11">
    <source>
        <dbReference type="Pfam" id="PF24105"/>
    </source>
</evidence>
<dbReference type="PROSITE" id="PS50294">
    <property type="entry name" value="WD_REPEATS_REGION"/>
    <property type="match status" value="3"/>
</dbReference>
<dbReference type="GO" id="GO:0006335">
    <property type="term" value="P:DNA replication-dependent chromatin assembly"/>
    <property type="evidence" value="ECO:0007669"/>
    <property type="project" value="InterPro"/>
</dbReference>
<dbReference type="AlphaFoldDB" id="I7MFN1"/>
<evidence type="ECO:0000313" key="12">
    <source>
        <dbReference type="EMBL" id="EAS00369.1"/>
    </source>
</evidence>
<organism evidence="12 13">
    <name type="scientific">Tetrahymena thermophila (strain SB210)</name>
    <dbReference type="NCBI Taxonomy" id="312017"/>
    <lineage>
        <taxon>Eukaryota</taxon>
        <taxon>Sar</taxon>
        <taxon>Alveolata</taxon>
        <taxon>Ciliophora</taxon>
        <taxon>Intramacronucleata</taxon>
        <taxon>Oligohymenophorea</taxon>
        <taxon>Hymenostomatida</taxon>
        <taxon>Tetrahymenina</taxon>
        <taxon>Tetrahymenidae</taxon>
        <taxon>Tetrahymena</taxon>
    </lineage>
</organism>
<dbReference type="GO" id="GO:0006281">
    <property type="term" value="P:DNA repair"/>
    <property type="evidence" value="ECO:0007669"/>
    <property type="project" value="UniProtKB-KW"/>
</dbReference>
<dbReference type="PROSITE" id="PS50082">
    <property type="entry name" value="WD_REPEATS_2"/>
    <property type="match status" value="3"/>
</dbReference>
<dbReference type="eggNOG" id="KOG1009">
    <property type="taxonomic scope" value="Eukaryota"/>
</dbReference>
<dbReference type="STRING" id="312017.I7MFN1"/>
<evidence type="ECO:0000313" key="13">
    <source>
        <dbReference type="Proteomes" id="UP000009168"/>
    </source>
</evidence>
<evidence type="ECO:0000256" key="6">
    <source>
        <dbReference type="ARBA" id="ARBA00022853"/>
    </source>
</evidence>
<feature type="repeat" description="WD" evidence="9">
    <location>
        <begin position="134"/>
        <end position="175"/>
    </location>
</feature>
<keyword evidence="5" id="KW-0227">DNA damage</keyword>
<keyword evidence="7" id="KW-0234">DNA repair</keyword>
<protein>
    <submittedName>
        <fullName evidence="12">Chromatin assembly factor 1 subunit FAS2</fullName>
    </submittedName>
</protein>
<dbReference type="RefSeq" id="XP_001020614.1">
    <property type="nucleotide sequence ID" value="XM_001020614.3"/>
</dbReference>
<keyword evidence="13" id="KW-1185">Reference proteome</keyword>
<sequence>MKLERPFIVWHGQYQRIVTLDVHPFINLLVTGGSDEEVYEGEDLEFEEEIGYIKLWQINENYTPGQGGDAKPVTFIRALKKHSNPVNCVRFSPNGQYLASASDDHKIVIWHVDKGFQNISTNQKIFNLVPKNILEGHNREVCDLRWFNDSTHLISGGMDYRAYIWNVKEGVIKQTIVGAHKSYVQGVAVDPKMKFCLTLGNDRTVKVWRKLKSNNKKKNIFEYIPSNTMKRLPFADVNIEEEMLSDDEDKSSITGNQMNGANGAVNQAMTYGMFLSERQLNTFVKRPDWSPDGSFFLLPAAIYQEKRDSKIEMCVYLYRRNVLNKPSLIINTNNKPAICTRFCQKLFKKKEENQFSMVDIPYVIIFAISTIDNVMIYSTASLSPLAVVGNIHFALINDLTFFSNQSLIICSSDGMCSFVFFEENDLGKPLNSEEIQDEEIRNIVNVESFYPNELLRALVYPSQTKQILKEYNENIKQQQKQQQQITDINSQKEEKNKEYVVEKFNFACMEEEEQIIPIKPQEIQFKTTSTGEKKKVIIPAVIKKY</sequence>
<feature type="coiled-coil region" evidence="10">
    <location>
        <begin position="468"/>
        <end position="498"/>
    </location>
</feature>
<dbReference type="Pfam" id="PF24105">
    <property type="entry name" value="Beta-prop_CAF1B_HIR1"/>
    <property type="match status" value="2"/>
</dbReference>
<dbReference type="OMA" id="QIYWHES"/>
<evidence type="ECO:0000256" key="5">
    <source>
        <dbReference type="ARBA" id="ARBA00022763"/>
    </source>
</evidence>
<keyword evidence="6" id="KW-0156">Chromatin regulator</keyword>
<evidence type="ECO:0000256" key="2">
    <source>
        <dbReference type="ARBA" id="ARBA00007306"/>
    </source>
</evidence>
<evidence type="ECO:0000256" key="7">
    <source>
        <dbReference type="ARBA" id="ARBA00023204"/>
    </source>
</evidence>
<dbReference type="SUPFAM" id="SSF50978">
    <property type="entry name" value="WD40 repeat-like"/>
    <property type="match status" value="1"/>
</dbReference>
<keyword evidence="8" id="KW-0539">Nucleus</keyword>
<dbReference type="EMBL" id="GG662621">
    <property type="protein sequence ID" value="EAS00369.1"/>
    <property type="molecule type" value="Genomic_DNA"/>
</dbReference>
<dbReference type="InterPro" id="IPR019775">
    <property type="entry name" value="WD40_repeat_CS"/>
</dbReference>
<dbReference type="GeneID" id="7839458"/>
<name>I7MFN1_TETTS</name>
<dbReference type="GO" id="GO:0033186">
    <property type="term" value="C:CAF-1 complex"/>
    <property type="evidence" value="ECO:0007669"/>
    <property type="project" value="TreeGrafter"/>
</dbReference>
<dbReference type="PANTHER" id="PTHR15271">
    <property type="entry name" value="CHROMATIN ASSEMBLY FACTOR 1 SUBUNIT B"/>
    <property type="match status" value="1"/>
</dbReference>
<keyword evidence="3 9" id="KW-0853">WD repeat</keyword>
<proteinExistence type="inferred from homology"/>
<evidence type="ECO:0000256" key="8">
    <source>
        <dbReference type="ARBA" id="ARBA00023242"/>
    </source>
</evidence>
<dbReference type="OrthoDB" id="538223at2759"/>
<keyword evidence="10" id="KW-0175">Coiled coil</keyword>
<dbReference type="InterPro" id="IPR001680">
    <property type="entry name" value="WD40_rpt"/>
</dbReference>
<dbReference type="InParanoid" id="I7MFN1"/>
<comment type="similarity">
    <text evidence="2">Belongs to the WD repeat HIR1 family.</text>
</comment>
<gene>
    <name evidence="12" type="ORF">TTHERM_00219420</name>
</gene>
<dbReference type="Proteomes" id="UP000009168">
    <property type="component" value="Unassembled WGS sequence"/>
</dbReference>
<evidence type="ECO:0000256" key="3">
    <source>
        <dbReference type="ARBA" id="ARBA00022574"/>
    </source>
</evidence>
<feature type="repeat" description="WD" evidence="9">
    <location>
        <begin position="177"/>
        <end position="208"/>
    </location>
</feature>
<feature type="domain" description="CAF1B/HIR1 beta-propeller" evidence="11">
    <location>
        <begin position="258"/>
        <end position="426"/>
    </location>
</feature>
<dbReference type="InterPro" id="IPR015943">
    <property type="entry name" value="WD40/YVTN_repeat-like_dom_sf"/>
</dbReference>
<accession>I7MFN1</accession>
<dbReference type="InterPro" id="IPR036322">
    <property type="entry name" value="WD40_repeat_dom_sf"/>
</dbReference>
<evidence type="ECO:0000256" key="4">
    <source>
        <dbReference type="ARBA" id="ARBA00022737"/>
    </source>
</evidence>